<name>A0ABT0YRX9_9BURK</name>
<accession>A0ABT0YRX9</accession>
<evidence type="ECO:0000313" key="2">
    <source>
        <dbReference type="Proteomes" id="UP001165541"/>
    </source>
</evidence>
<evidence type="ECO:0000313" key="1">
    <source>
        <dbReference type="EMBL" id="MCM5681500.1"/>
    </source>
</evidence>
<organism evidence="1 2">
    <name type="scientific">Caldimonas mangrovi</name>
    <dbReference type="NCBI Taxonomy" id="2944811"/>
    <lineage>
        <taxon>Bacteria</taxon>
        <taxon>Pseudomonadati</taxon>
        <taxon>Pseudomonadota</taxon>
        <taxon>Betaproteobacteria</taxon>
        <taxon>Burkholderiales</taxon>
        <taxon>Sphaerotilaceae</taxon>
        <taxon>Caldimonas</taxon>
    </lineage>
</organism>
<protein>
    <recommendedName>
        <fullName evidence="3">Hemerythrin-like domain-containing protein</fullName>
    </recommendedName>
</protein>
<dbReference type="Proteomes" id="UP001165541">
    <property type="component" value="Unassembled WGS sequence"/>
</dbReference>
<reference evidence="1" key="1">
    <citation type="submission" date="2022-05" db="EMBL/GenBank/DDBJ databases">
        <title>Schlegelella sp. nov., isolated from mangrove soil.</title>
        <authorList>
            <person name="Liu Y."/>
            <person name="Ge X."/>
            <person name="Liu W."/>
        </authorList>
    </citation>
    <scope>NUCLEOTIDE SEQUENCE</scope>
    <source>
        <strain evidence="1">S2-27</strain>
    </source>
</reference>
<evidence type="ECO:0008006" key="3">
    <source>
        <dbReference type="Google" id="ProtNLM"/>
    </source>
</evidence>
<keyword evidence="2" id="KW-1185">Reference proteome</keyword>
<dbReference type="EMBL" id="JAMKFE010000012">
    <property type="protein sequence ID" value="MCM5681500.1"/>
    <property type="molecule type" value="Genomic_DNA"/>
</dbReference>
<sequence length="191" mass="21664">MDVFDLLDRETRRFSRDFHDCAAQPDDSGRHAAGEPLLRRIATYLLALEDVIYPSLVAAEIGIPPSALQAHERLRRRTAEALLRYCGREASAYRSLCRVRHDLKQYVELMRRELYPAMYRTLSVAESLLLADELLQWLAAHRRQQDGGMATPPARPWAPSRPPGLDLDRLPTLHHVVAQAQAGLRGPGRPR</sequence>
<proteinExistence type="predicted"/>
<gene>
    <name evidence="1" type="ORF">M8A51_18390</name>
</gene>
<dbReference type="RefSeq" id="WP_251779981.1">
    <property type="nucleotide sequence ID" value="NZ_JAMKFE010000012.1"/>
</dbReference>
<comment type="caution">
    <text evidence="1">The sequence shown here is derived from an EMBL/GenBank/DDBJ whole genome shotgun (WGS) entry which is preliminary data.</text>
</comment>